<dbReference type="Pfam" id="PF00041">
    <property type="entry name" value="fn3"/>
    <property type="match status" value="1"/>
</dbReference>
<evidence type="ECO:0000313" key="7">
    <source>
        <dbReference type="EMBL" id="AGV05134.1"/>
    </source>
</evidence>
<evidence type="ECO:0000256" key="3">
    <source>
        <dbReference type="ARBA" id="ARBA00022737"/>
    </source>
</evidence>
<dbReference type="InterPro" id="IPR053073">
    <property type="entry name" value="IL11/IL27_subunit_beta"/>
</dbReference>
<accession>X2CS75</accession>
<evidence type="ECO:0000259" key="6">
    <source>
        <dbReference type="PROSITE" id="PS50853"/>
    </source>
</evidence>
<feature type="chain" id="PRO_5004949303" evidence="5">
    <location>
        <begin position="20"/>
        <end position="245"/>
    </location>
</feature>
<dbReference type="PANTHER" id="PTHR48483:SF2">
    <property type="entry name" value="INTERLEUKIN-27 SUBUNIT BETA"/>
    <property type="match status" value="1"/>
</dbReference>
<dbReference type="OrthoDB" id="6381660at2759"/>
<keyword evidence="2 5" id="KW-0732">Signal</keyword>
<dbReference type="Pfam" id="PF24031">
    <property type="entry name" value="FN3_IL27B_N"/>
    <property type="match status" value="1"/>
</dbReference>
<dbReference type="RefSeq" id="NP_001281166.1">
    <property type="nucleotide sequence ID" value="NM_001294237.1"/>
</dbReference>
<evidence type="ECO:0000256" key="5">
    <source>
        <dbReference type="SAM" id="SignalP"/>
    </source>
</evidence>
<evidence type="ECO:0000256" key="1">
    <source>
        <dbReference type="ARBA" id="ARBA00010890"/>
    </source>
</evidence>
<comment type="similarity">
    <text evidence="1">Belongs to the type I cytokine receptor family. Type 3 subfamily.</text>
</comment>
<dbReference type="GO" id="GO:0016020">
    <property type="term" value="C:membrane"/>
    <property type="evidence" value="ECO:0007669"/>
    <property type="project" value="InterPro"/>
</dbReference>
<dbReference type="SUPFAM" id="SSF49265">
    <property type="entry name" value="Fibronectin type III"/>
    <property type="match status" value="2"/>
</dbReference>
<feature type="domain" description="Fibronectin type-III" evidence="6">
    <location>
        <begin position="144"/>
        <end position="243"/>
    </location>
</feature>
<dbReference type="InterPro" id="IPR003961">
    <property type="entry name" value="FN3_dom"/>
</dbReference>
<dbReference type="KEGG" id="csem:103380170"/>
<dbReference type="SMR" id="X2CS75"/>
<name>X2CS75_CYNSE</name>
<dbReference type="CDD" id="cd00063">
    <property type="entry name" value="FN3"/>
    <property type="match status" value="1"/>
</dbReference>
<dbReference type="Gene3D" id="2.60.40.10">
    <property type="entry name" value="Immunoglobulins"/>
    <property type="match status" value="2"/>
</dbReference>
<dbReference type="InterPro" id="IPR036116">
    <property type="entry name" value="FN3_sf"/>
</dbReference>
<sequence length="245" mass="27453">MSALLSTVSLLLCLQGVPALDLFRVTRTPADAPIIPRVHCWCNSYPDTTLCSWPETSHEPHTHYITTYRERHGHPMTNNCLVIPPTPRSPSSGSSSSSDQEWLCQLSDLKLFTDYIINVTAVSPAGSSSFLSGLMMEDIVKPDPPVDVRVSLQNKRHLLVEWSPPSSWRDLEIFPLKYHIRYQWENRGSPKSVNLGPFESTSVELKGLSPGRQYQLQVCSRELMGLGSCSDWSSPVYITVPRTNP</sequence>
<proteinExistence type="evidence at transcript level"/>
<feature type="signal peptide" evidence="5">
    <location>
        <begin position="1"/>
        <end position="19"/>
    </location>
</feature>
<reference evidence="7" key="1">
    <citation type="journal article" date="2013" name="Dev. Comp. Immunol.">
        <title>First characterization of a teleost Epstein-Barr virus-induced gene 3 (EBI3) reveals a regulatory effect of EBI3 on the innate immune response of peripheral blood leukocytes.</title>
        <authorList>
            <person name="Li M.F."/>
            <person name="Sun B.G."/>
            <person name="Xiao Z.Z."/>
            <person name="Sun L."/>
        </authorList>
    </citation>
    <scope>NUCLEOTIDE SEQUENCE</scope>
    <source>
        <tissue evidence="7">Spleen</tissue>
    </source>
</reference>
<dbReference type="AlphaFoldDB" id="X2CS75"/>
<dbReference type="SMART" id="SM00060">
    <property type="entry name" value="FN3"/>
    <property type="match status" value="2"/>
</dbReference>
<dbReference type="InterPro" id="IPR056621">
    <property type="entry name" value="FN3_IL27B_N"/>
</dbReference>
<protein>
    <submittedName>
        <fullName evidence="7">EBI3</fullName>
    </submittedName>
</protein>
<dbReference type="PROSITE" id="PS01354">
    <property type="entry name" value="HEMATOPO_REC_L_F3"/>
    <property type="match status" value="1"/>
</dbReference>
<dbReference type="GeneID" id="103380170"/>
<reference evidence="7" key="2">
    <citation type="submission" date="2013-03" db="EMBL/GenBank/DDBJ databases">
        <title>Identification and analysis of an Epstein-Barr virus-induced gene 3 from Cynoglossus semilaevis.</title>
        <authorList>
            <person name="Li M.-F."/>
            <person name="Sun L."/>
        </authorList>
    </citation>
    <scope>NUCLEOTIDE SEQUENCE</scope>
    <source>
        <tissue evidence="7">Spleen</tissue>
    </source>
</reference>
<evidence type="ECO:0000256" key="4">
    <source>
        <dbReference type="ARBA" id="ARBA00023180"/>
    </source>
</evidence>
<keyword evidence="3" id="KW-0677">Repeat</keyword>
<organism evidence="7">
    <name type="scientific">Cynoglossus semilaevis</name>
    <name type="common">Tongue sole</name>
    <dbReference type="NCBI Taxonomy" id="244447"/>
    <lineage>
        <taxon>Eukaryota</taxon>
        <taxon>Metazoa</taxon>
        <taxon>Chordata</taxon>
        <taxon>Craniata</taxon>
        <taxon>Vertebrata</taxon>
        <taxon>Euteleostomi</taxon>
        <taxon>Actinopterygii</taxon>
        <taxon>Neopterygii</taxon>
        <taxon>Teleostei</taxon>
        <taxon>Neoteleostei</taxon>
        <taxon>Acanthomorphata</taxon>
        <taxon>Carangaria</taxon>
        <taxon>Pleuronectiformes</taxon>
        <taxon>Pleuronectoidei</taxon>
        <taxon>Cynoglossidae</taxon>
        <taxon>Cynoglossinae</taxon>
        <taxon>Cynoglossus</taxon>
    </lineage>
</organism>
<dbReference type="PROSITE" id="PS50853">
    <property type="entry name" value="FN3"/>
    <property type="match status" value="1"/>
</dbReference>
<dbReference type="GO" id="GO:0004896">
    <property type="term" value="F:cytokine receptor activity"/>
    <property type="evidence" value="ECO:0007669"/>
    <property type="project" value="InterPro"/>
</dbReference>
<evidence type="ECO:0000256" key="2">
    <source>
        <dbReference type="ARBA" id="ARBA00022729"/>
    </source>
</evidence>
<dbReference type="CTD" id="10148"/>
<keyword evidence="4" id="KW-0325">Glycoprotein</keyword>
<dbReference type="PANTHER" id="PTHR48483">
    <property type="entry name" value="INTERLEUKIN-27 SUBUNIT BETA"/>
    <property type="match status" value="1"/>
</dbReference>
<dbReference type="InterPro" id="IPR003530">
    <property type="entry name" value="Hematopoietin_rcpt_L_F3_CS"/>
</dbReference>
<dbReference type="EMBL" id="KC817300">
    <property type="protein sequence ID" value="AGV05134.1"/>
    <property type="molecule type" value="mRNA"/>
</dbReference>
<dbReference type="InterPro" id="IPR013783">
    <property type="entry name" value="Ig-like_fold"/>
</dbReference>